<comment type="caution">
    <text evidence="2">The sequence shown here is derived from an EMBL/GenBank/DDBJ whole genome shotgun (WGS) entry which is preliminary data.</text>
</comment>
<dbReference type="AlphaFoldDB" id="A0AAW1LUV9"/>
<feature type="compositionally biased region" description="Basic and acidic residues" evidence="1">
    <location>
        <begin position="15"/>
        <end position="30"/>
    </location>
</feature>
<proteinExistence type="predicted"/>
<dbReference type="EMBL" id="JASPKY010000080">
    <property type="protein sequence ID" value="KAK9738971.1"/>
    <property type="molecule type" value="Genomic_DNA"/>
</dbReference>
<accession>A0AAW1LUV9</accession>
<gene>
    <name evidence="2" type="ORF">QE152_g9364</name>
</gene>
<name>A0AAW1LUV9_POPJA</name>
<dbReference type="Proteomes" id="UP001458880">
    <property type="component" value="Unassembled WGS sequence"/>
</dbReference>
<evidence type="ECO:0000256" key="1">
    <source>
        <dbReference type="SAM" id="MobiDB-lite"/>
    </source>
</evidence>
<evidence type="ECO:0000313" key="2">
    <source>
        <dbReference type="EMBL" id="KAK9738971.1"/>
    </source>
</evidence>
<protein>
    <submittedName>
        <fullName evidence="2">Uncharacterized protein</fullName>
    </submittedName>
</protein>
<feature type="region of interest" description="Disordered" evidence="1">
    <location>
        <begin position="1"/>
        <end position="30"/>
    </location>
</feature>
<organism evidence="2 3">
    <name type="scientific">Popillia japonica</name>
    <name type="common">Japanese beetle</name>
    <dbReference type="NCBI Taxonomy" id="7064"/>
    <lineage>
        <taxon>Eukaryota</taxon>
        <taxon>Metazoa</taxon>
        <taxon>Ecdysozoa</taxon>
        <taxon>Arthropoda</taxon>
        <taxon>Hexapoda</taxon>
        <taxon>Insecta</taxon>
        <taxon>Pterygota</taxon>
        <taxon>Neoptera</taxon>
        <taxon>Endopterygota</taxon>
        <taxon>Coleoptera</taxon>
        <taxon>Polyphaga</taxon>
        <taxon>Scarabaeiformia</taxon>
        <taxon>Scarabaeidae</taxon>
        <taxon>Rutelinae</taxon>
        <taxon>Popillia</taxon>
    </lineage>
</organism>
<sequence length="157" mass="18282">MLQKRHTSGYNPFKARSDHTRNEVKNEVKREKGRSFSKNVEINTEDFNILFHVVPKEVSNFKVILGCNLLEQADAHVGEDGIVVCRKDKDSFLMRIAVDEKNLEEIELDLEHVKNPEHREMVTELVETYQPQKTKTTDIQMRIILNNEGPVYNDRTS</sequence>
<reference evidence="2 3" key="1">
    <citation type="journal article" date="2024" name="BMC Genomics">
        <title>De novo assembly and annotation of Popillia japonica's genome with initial clues to its potential as an invasive pest.</title>
        <authorList>
            <person name="Cucini C."/>
            <person name="Boschi S."/>
            <person name="Funari R."/>
            <person name="Cardaioli E."/>
            <person name="Iannotti N."/>
            <person name="Marturano G."/>
            <person name="Paoli F."/>
            <person name="Bruttini M."/>
            <person name="Carapelli A."/>
            <person name="Frati F."/>
            <person name="Nardi F."/>
        </authorList>
    </citation>
    <scope>NUCLEOTIDE SEQUENCE [LARGE SCALE GENOMIC DNA]</scope>
    <source>
        <strain evidence="2">DMR45628</strain>
    </source>
</reference>
<evidence type="ECO:0000313" key="3">
    <source>
        <dbReference type="Proteomes" id="UP001458880"/>
    </source>
</evidence>
<keyword evidence="3" id="KW-1185">Reference proteome</keyword>